<keyword evidence="5" id="KW-0067">ATP-binding</keyword>
<sequence>MAQAARLNLRLQKELKLLLTDPPPGASFPLLSSSSSLTTIDAQIKGPEGTVYADGLFSIKIQIPERYPFQPPSVTFATPIYHPNIDTGGRICLDILNLPPKGAWQPSLNISTVLTSIGLLLSEPNPDDGLMREASREFKYNRQAFDQKARSMTHKYAQAAASGSVCDSQFQSLANSSAVQLEVETTNHESKHQANESVVQLEVKTTSHGLKHDADESVASHKKFIGINRKLSLESSVPAREKVVHKEGSRVPKDQMEVEGADKLLKDKPDKCNQSQEKLCGSRRKLSLGVLSQSQNKSDNDIEKVVPNHCPSVEPQNVPVPSSGSFVPLSGNPCKQGLPQSQDDELIDDIMNMRSKRLCQSGSKQSLGFLDRSEMIKESRNEMITTPQLPRPQLHSVVLSEPLPVAPILDSVKRQPHEDMIDGVGNGCIDTSRKKLRLGGKKLSLGFRGSLQTQGKDNKENVVPQMSEFNGSGSKNHGDNAIAQLEVNNSNMLPHSLSVSSCPSKSLPNQHQDFRGDEKQHQDYTDIAGAIKKKKAEESARPESEAVIVLDSEDSEEEKTVPAKTKSVLARKRLGKWRVRT</sequence>
<keyword evidence="4" id="KW-0833">Ubl conjugation pathway</keyword>
<dbReference type="CDD" id="cd23805">
    <property type="entry name" value="UBCc_UBE2T"/>
    <property type="match status" value="1"/>
</dbReference>
<evidence type="ECO:0000256" key="6">
    <source>
        <dbReference type="PROSITE-ProRule" id="PRU10133"/>
    </source>
</evidence>
<dbReference type="EMBL" id="JBEDUW010000001">
    <property type="protein sequence ID" value="KAK9947703.1"/>
    <property type="molecule type" value="Genomic_DNA"/>
</dbReference>
<evidence type="ECO:0000313" key="10">
    <source>
        <dbReference type="Proteomes" id="UP001457282"/>
    </source>
</evidence>
<feature type="domain" description="UBC core" evidence="8">
    <location>
        <begin position="6"/>
        <end position="158"/>
    </location>
</feature>
<dbReference type="AlphaFoldDB" id="A0AAW1YG13"/>
<dbReference type="PROSITE" id="PS00183">
    <property type="entry name" value="UBC_1"/>
    <property type="match status" value="1"/>
</dbReference>
<dbReference type="InterPro" id="IPR016135">
    <property type="entry name" value="UBQ-conjugating_enzyme/RWD"/>
</dbReference>
<evidence type="ECO:0000313" key="9">
    <source>
        <dbReference type="EMBL" id="KAK9947703.1"/>
    </source>
</evidence>
<dbReference type="InterPro" id="IPR023313">
    <property type="entry name" value="UBQ-conjugating_AS"/>
</dbReference>
<dbReference type="GO" id="GO:0005524">
    <property type="term" value="F:ATP binding"/>
    <property type="evidence" value="ECO:0007669"/>
    <property type="project" value="UniProtKB-KW"/>
</dbReference>
<evidence type="ECO:0000256" key="4">
    <source>
        <dbReference type="ARBA" id="ARBA00022786"/>
    </source>
</evidence>
<evidence type="ECO:0000256" key="7">
    <source>
        <dbReference type="SAM" id="MobiDB-lite"/>
    </source>
</evidence>
<gene>
    <name evidence="9" type="ORF">M0R45_003316</name>
</gene>
<dbReference type="PANTHER" id="PTHR24068">
    <property type="entry name" value="UBIQUITIN-CONJUGATING ENZYME E2"/>
    <property type="match status" value="1"/>
</dbReference>
<evidence type="ECO:0000256" key="1">
    <source>
        <dbReference type="ARBA" id="ARBA00012486"/>
    </source>
</evidence>
<feature type="region of interest" description="Disordered" evidence="7">
    <location>
        <begin position="496"/>
        <end position="561"/>
    </location>
</feature>
<organism evidence="9 10">
    <name type="scientific">Rubus argutus</name>
    <name type="common">Southern blackberry</name>
    <dbReference type="NCBI Taxonomy" id="59490"/>
    <lineage>
        <taxon>Eukaryota</taxon>
        <taxon>Viridiplantae</taxon>
        <taxon>Streptophyta</taxon>
        <taxon>Embryophyta</taxon>
        <taxon>Tracheophyta</taxon>
        <taxon>Spermatophyta</taxon>
        <taxon>Magnoliopsida</taxon>
        <taxon>eudicotyledons</taxon>
        <taxon>Gunneridae</taxon>
        <taxon>Pentapetalae</taxon>
        <taxon>rosids</taxon>
        <taxon>fabids</taxon>
        <taxon>Rosales</taxon>
        <taxon>Rosaceae</taxon>
        <taxon>Rosoideae</taxon>
        <taxon>Rosoideae incertae sedis</taxon>
        <taxon>Rubus</taxon>
    </lineage>
</organism>
<dbReference type="Pfam" id="PF00179">
    <property type="entry name" value="UQ_con"/>
    <property type="match status" value="1"/>
</dbReference>
<evidence type="ECO:0000256" key="3">
    <source>
        <dbReference type="ARBA" id="ARBA00022741"/>
    </source>
</evidence>
<keyword evidence="10" id="KW-1185">Reference proteome</keyword>
<dbReference type="PROSITE" id="PS50127">
    <property type="entry name" value="UBC_2"/>
    <property type="match status" value="1"/>
</dbReference>
<dbReference type="EC" id="2.3.2.23" evidence="1"/>
<name>A0AAW1YG13_RUBAR</name>
<feature type="compositionally biased region" description="Low complexity" evidence="7">
    <location>
        <begin position="496"/>
        <end position="508"/>
    </location>
</feature>
<comment type="caution">
    <text evidence="9">The sequence shown here is derived from an EMBL/GenBank/DDBJ whole genome shotgun (WGS) entry which is preliminary data.</text>
</comment>
<dbReference type="SMART" id="SM00212">
    <property type="entry name" value="UBCc"/>
    <property type="match status" value="1"/>
</dbReference>
<keyword evidence="3" id="KW-0547">Nucleotide-binding</keyword>
<dbReference type="SUPFAM" id="SSF54495">
    <property type="entry name" value="UBC-like"/>
    <property type="match status" value="1"/>
</dbReference>
<evidence type="ECO:0000256" key="2">
    <source>
        <dbReference type="ARBA" id="ARBA00022679"/>
    </source>
</evidence>
<protein>
    <recommendedName>
        <fullName evidence="1">E2 ubiquitin-conjugating enzyme</fullName>
        <ecNumber evidence="1">2.3.2.23</ecNumber>
    </recommendedName>
</protein>
<dbReference type="Gene3D" id="3.10.110.10">
    <property type="entry name" value="Ubiquitin Conjugating Enzyme"/>
    <property type="match status" value="1"/>
</dbReference>
<feature type="compositionally biased region" description="Basic and acidic residues" evidence="7">
    <location>
        <begin position="535"/>
        <end position="544"/>
    </location>
</feature>
<reference evidence="9 10" key="1">
    <citation type="journal article" date="2023" name="G3 (Bethesda)">
        <title>A chromosome-length genome assembly and annotation of blackberry (Rubus argutus, cv. 'Hillquist').</title>
        <authorList>
            <person name="Bruna T."/>
            <person name="Aryal R."/>
            <person name="Dudchenko O."/>
            <person name="Sargent D.J."/>
            <person name="Mead D."/>
            <person name="Buti M."/>
            <person name="Cavallini A."/>
            <person name="Hytonen T."/>
            <person name="Andres J."/>
            <person name="Pham M."/>
            <person name="Weisz D."/>
            <person name="Mascagni F."/>
            <person name="Usai G."/>
            <person name="Natali L."/>
            <person name="Bassil N."/>
            <person name="Fernandez G.E."/>
            <person name="Lomsadze A."/>
            <person name="Armour M."/>
            <person name="Olukolu B."/>
            <person name="Poorten T."/>
            <person name="Britton C."/>
            <person name="Davik J."/>
            <person name="Ashrafi H."/>
            <person name="Aiden E.L."/>
            <person name="Borodovsky M."/>
            <person name="Worthington M."/>
        </authorList>
    </citation>
    <scope>NUCLEOTIDE SEQUENCE [LARGE SCALE GENOMIC DNA]</scope>
    <source>
        <strain evidence="9">PI 553951</strain>
    </source>
</reference>
<dbReference type="FunFam" id="3.10.110.10:FF:000041">
    <property type="entry name" value="Ubiquitin-conjugating enzyme E2 T"/>
    <property type="match status" value="1"/>
</dbReference>
<keyword evidence="2" id="KW-0808">Transferase</keyword>
<proteinExistence type="predicted"/>
<dbReference type="Proteomes" id="UP001457282">
    <property type="component" value="Unassembled WGS sequence"/>
</dbReference>
<feature type="active site" description="Glycyl thioester intermediate" evidence="6">
    <location>
        <position position="92"/>
    </location>
</feature>
<accession>A0AAW1YG13</accession>
<dbReference type="GO" id="GO:0061631">
    <property type="term" value="F:ubiquitin conjugating enzyme activity"/>
    <property type="evidence" value="ECO:0007669"/>
    <property type="project" value="UniProtKB-EC"/>
</dbReference>
<feature type="compositionally biased region" description="Basic and acidic residues" evidence="7">
    <location>
        <begin position="512"/>
        <end position="524"/>
    </location>
</feature>
<evidence type="ECO:0000256" key="5">
    <source>
        <dbReference type="ARBA" id="ARBA00022840"/>
    </source>
</evidence>
<evidence type="ECO:0000259" key="8">
    <source>
        <dbReference type="PROSITE" id="PS50127"/>
    </source>
</evidence>
<dbReference type="InterPro" id="IPR000608">
    <property type="entry name" value="UBC"/>
</dbReference>